<protein>
    <recommendedName>
        <fullName evidence="4">LAGLIDADG homing endonuclease</fullName>
    </recommendedName>
</protein>
<dbReference type="Proteomes" id="UP001054945">
    <property type="component" value="Unassembled WGS sequence"/>
</dbReference>
<comment type="caution">
    <text evidence="2">The sequence shown here is derived from an EMBL/GenBank/DDBJ whole genome shotgun (WGS) entry which is preliminary data.</text>
</comment>
<accession>A0AAV4X794</accession>
<dbReference type="EMBL" id="BPLR01017240">
    <property type="protein sequence ID" value="GIY89673.1"/>
    <property type="molecule type" value="Genomic_DNA"/>
</dbReference>
<organism evidence="2 3">
    <name type="scientific">Caerostris extrusa</name>
    <name type="common">Bark spider</name>
    <name type="synonym">Caerostris bankana</name>
    <dbReference type="NCBI Taxonomy" id="172846"/>
    <lineage>
        <taxon>Eukaryota</taxon>
        <taxon>Metazoa</taxon>
        <taxon>Ecdysozoa</taxon>
        <taxon>Arthropoda</taxon>
        <taxon>Chelicerata</taxon>
        <taxon>Arachnida</taxon>
        <taxon>Araneae</taxon>
        <taxon>Araneomorphae</taxon>
        <taxon>Entelegynae</taxon>
        <taxon>Araneoidea</taxon>
        <taxon>Araneidae</taxon>
        <taxon>Caerostris</taxon>
    </lineage>
</organism>
<reference evidence="2 3" key="1">
    <citation type="submission" date="2021-06" db="EMBL/GenBank/DDBJ databases">
        <title>Caerostris extrusa draft genome.</title>
        <authorList>
            <person name="Kono N."/>
            <person name="Arakawa K."/>
        </authorList>
    </citation>
    <scope>NUCLEOTIDE SEQUENCE [LARGE SCALE GENOMIC DNA]</scope>
</reference>
<sequence length="108" mass="12545">MDNRNRRWGRSKSDKGRTEKIGTAQFRELGDLMALLRAVGLFEQSTNPKKFCFKNGIRYKAMNEIHEMGIQLLKEMKQVFPDQVARKIPCGETQDNKNLKKCLSVNRL</sequence>
<evidence type="ECO:0008006" key="4">
    <source>
        <dbReference type="Google" id="ProtNLM"/>
    </source>
</evidence>
<name>A0AAV4X794_CAEEX</name>
<keyword evidence="3" id="KW-1185">Reference proteome</keyword>
<evidence type="ECO:0000256" key="1">
    <source>
        <dbReference type="SAM" id="MobiDB-lite"/>
    </source>
</evidence>
<evidence type="ECO:0000313" key="3">
    <source>
        <dbReference type="Proteomes" id="UP001054945"/>
    </source>
</evidence>
<evidence type="ECO:0000313" key="2">
    <source>
        <dbReference type="EMBL" id="GIY89673.1"/>
    </source>
</evidence>
<gene>
    <name evidence="2" type="ORF">CEXT_137321</name>
</gene>
<proteinExistence type="predicted"/>
<feature type="region of interest" description="Disordered" evidence="1">
    <location>
        <begin position="1"/>
        <end position="20"/>
    </location>
</feature>
<dbReference type="AlphaFoldDB" id="A0AAV4X794"/>